<dbReference type="EMBL" id="BLXT01006100">
    <property type="protein sequence ID" value="GFO28985.1"/>
    <property type="molecule type" value="Genomic_DNA"/>
</dbReference>
<organism evidence="2 3">
    <name type="scientific">Plakobranchus ocellatus</name>
    <dbReference type="NCBI Taxonomy" id="259542"/>
    <lineage>
        <taxon>Eukaryota</taxon>
        <taxon>Metazoa</taxon>
        <taxon>Spiralia</taxon>
        <taxon>Lophotrochozoa</taxon>
        <taxon>Mollusca</taxon>
        <taxon>Gastropoda</taxon>
        <taxon>Heterobranchia</taxon>
        <taxon>Euthyneura</taxon>
        <taxon>Panpulmonata</taxon>
        <taxon>Sacoglossa</taxon>
        <taxon>Placobranchoidea</taxon>
        <taxon>Plakobranchidae</taxon>
        <taxon>Plakobranchus</taxon>
    </lineage>
</organism>
<accession>A0AAV4CBF2</accession>
<gene>
    <name evidence="2" type="ORF">PoB_005549000</name>
</gene>
<reference evidence="2 3" key="1">
    <citation type="journal article" date="2021" name="Elife">
        <title>Chloroplast acquisition without the gene transfer in kleptoplastic sea slugs, Plakobranchus ocellatus.</title>
        <authorList>
            <person name="Maeda T."/>
            <person name="Takahashi S."/>
            <person name="Yoshida T."/>
            <person name="Shimamura S."/>
            <person name="Takaki Y."/>
            <person name="Nagai Y."/>
            <person name="Toyoda A."/>
            <person name="Suzuki Y."/>
            <person name="Arimoto A."/>
            <person name="Ishii H."/>
            <person name="Satoh N."/>
            <person name="Nishiyama T."/>
            <person name="Hasebe M."/>
            <person name="Maruyama T."/>
            <person name="Minagawa J."/>
            <person name="Obokata J."/>
            <person name="Shigenobu S."/>
        </authorList>
    </citation>
    <scope>NUCLEOTIDE SEQUENCE [LARGE SCALE GENOMIC DNA]</scope>
</reference>
<feature type="compositionally biased region" description="Polar residues" evidence="1">
    <location>
        <begin position="9"/>
        <end position="21"/>
    </location>
</feature>
<comment type="caution">
    <text evidence="2">The sequence shown here is derived from an EMBL/GenBank/DDBJ whole genome shotgun (WGS) entry which is preliminary data.</text>
</comment>
<dbReference type="Proteomes" id="UP000735302">
    <property type="component" value="Unassembled WGS sequence"/>
</dbReference>
<proteinExistence type="predicted"/>
<keyword evidence="3" id="KW-1185">Reference proteome</keyword>
<sequence>MSGAACRLTSDSRAKLSTNSGRRSRALSPSPVDRGWSFSGQCKQTEIISNINLDERTQRQATQNNEKLEEFEVLAHYQMIFGTRTFDSKSVHIPRQYRQQCHYCLNKRKRQLARGEESVLVFRSEGPRSNNEVVYTLTRDRLMGVVTPLLL</sequence>
<dbReference type="AlphaFoldDB" id="A0AAV4CBF2"/>
<protein>
    <submittedName>
        <fullName evidence="2">Uncharacterized protein</fullName>
    </submittedName>
</protein>
<feature type="region of interest" description="Disordered" evidence="1">
    <location>
        <begin position="1"/>
        <end position="38"/>
    </location>
</feature>
<evidence type="ECO:0000313" key="2">
    <source>
        <dbReference type="EMBL" id="GFO28985.1"/>
    </source>
</evidence>
<evidence type="ECO:0000313" key="3">
    <source>
        <dbReference type="Proteomes" id="UP000735302"/>
    </source>
</evidence>
<evidence type="ECO:0000256" key="1">
    <source>
        <dbReference type="SAM" id="MobiDB-lite"/>
    </source>
</evidence>
<name>A0AAV4CBF2_9GAST</name>